<comment type="caution">
    <text evidence="1">The sequence shown here is derived from an EMBL/GenBank/DDBJ whole genome shotgun (WGS) entry which is preliminary data.</text>
</comment>
<keyword evidence="2" id="KW-1185">Reference proteome</keyword>
<accession>A0A822ZAY6</accession>
<proteinExistence type="predicted"/>
<evidence type="ECO:0000313" key="1">
    <source>
        <dbReference type="EMBL" id="DAD40615.1"/>
    </source>
</evidence>
<reference evidence="1 2" key="1">
    <citation type="journal article" date="2020" name="Mol. Biol. Evol.">
        <title>Distinct Expression and Methylation Patterns for Genes with Different Fates following a Single Whole-Genome Duplication in Flowering Plants.</title>
        <authorList>
            <person name="Shi T."/>
            <person name="Rahmani R.S."/>
            <person name="Gugger P.F."/>
            <person name="Wang M."/>
            <person name="Li H."/>
            <person name="Zhang Y."/>
            <person name="Li Z."/>
            <person name="Wang Q."/>
            <person name="Van de Peer Y."/>
            <person name="Marchal K."/>
            <person name="Chen J."/>
        </authorList>
    </citation>
    <scope>NUCLEOTIDE SEQUENCE [LARGE SCALE GENOMIC DNA]</scope>
    <source>
        <tissue evidence="1">Leaf</tissue>
    </source>
</reference>
<dbReference type="AlphaFoldDB" id="A0A822ZAY6"/>
<organism evidence="1 2">
    <name type="scientific">Nelumbo nucifera</name>
    <name type="common">Sacred lotus</name>
    <dbReference type="NCBI Taxonomy" id="4432"/>
    <lineage>
        <taxon>Eukaryota</taxon>
        <taxon>Viridiplantae</taxon>
        <taxon>Streptophyta</taxon>
        <taxon>Embryophyta</taxon>
        <taxon>Tracheophyta</taxon>
        <taxon>Spermatophyta</taxon>
        <taxon>Magnoliopsida</taxon>
        <taxon>Proteales</taxon>
        <taxon>Nelumbonaceae</taxon>
        <taxon>Nelumbo</taxon>
    </lineage>
</organism>
<evidence type="ECO:0000313" key="2">
    <source>
        <dbReference type="Proteomes" id="UP000607653"/>
    </source>
</evidence>
<name>A0A822ZAY6_NELNU</name>
<dbReference type="EMBL" id="DUZY01000005">
    <property type="protein sequence ID" value="DAD40615.1"/>
    <property type="molecule type" value="Genomic_DNA"/>
</dbReference>
<dbReference type="Proteomes" id="UP000607653">
    <property type="component" value="Unassembled WGS sequence"/>
</dbReference>
<gene>
    <name evidence="1" type="ORF">HUJ06_014938</name>
</gene>
<sequence length="37" mass="3942">MTTDNGGEFHLRWISFCNKQEQEVAAAGDFAAAVGGL</sequence>
<protein>
    <submittedName>
        <fullName evidence="1">Uncharacterized protein</fullName>
    </submittedName>
</protein>